<dbReference type="Proteomes" id="UP000037729">
    <property type="component" value="Unassembled WGS sequence"/>
</dbReference>
<dbReference type="InterPro" id="IPR006036">
    <property type="entry name" value="K_uptake_TrkA"/>
</dbReference>
<dbReference type="PATRIC" id="fig|1705562.3.peg.3191"/>
<keyword evidence="11" id="KW-1185">Reference proteome</keyword>
<dbReference type="InterPro" id="IPR050721">
    <property type="entry name" value="Trk_Ktr_HKT_K-transport"/>
</dbReference>
<dbReference type="PANTHER" id="PTHR43833:SF5">
    <property type="entry name" value="TRK SYSTEM POTASSIUM UPTAKE PROTEIN TRKA"/>
    <property type="match status" value="1"/>
</dbReference>
<evidence type="ECO:0000256" key="6">
    <source>
        <dbReference type="ARBA" id="ARBA00023065"/>
    </source>
</evidence>
<dbReference type="InterPro" id="IPR003148">
    <property type="entry name" value="RCK_N"/>
</dbReference>
<dbReference type="PROSITE" id="PS51202">
    <property type="entry name" value="RCK_C"/>
    <property type="match status" value="1"/>
</dbReference>
<evidence type="ECO:0000256" key="1">
    <source>
        <dbReference type="ARBA" id="ARBA00003660"/>
    </source>
</evidence>
<organism evidence="9 11">
    <name type="scientific">Haloarcula rubripromontorii</name>
    <dbReference type="NCBI Taxonomy" id="1705562"/>
    <lineage>
        <taxon>Archaea</taxon>
        <taxon>Methanobacteriati</taxon>
        <taxon>Methanobacteriota</taxon>
        <taxon>Stenosarchaea group</taxon>
        <taxon>Halobacteria</taxon>
        <taxon>Halobacteriales</taxon>
        <taxon>Haloarculaceae</taxon>
        <taxon>Haloarcula</taxon>
    </lineage>
</organism>
<evidence type="ECO:0000313" key="11">
    <source>
        <dbReference type="Proteomes" id="UP000037729"/>
    </source>
</evidence>
<dbReference type="InterPro" id="IPR006037">
    <property type="entry name" value="RCK_C"/>
</dbReference>
<dbReference type="PROSITE" id="PS51201">
    <property type="entry name" value="RCK_N"/>
    <property type="match status" value="1"/>
</dbReference>
<dbReference type="InterPro" id="IPR036721">
    <property type="entry name" value="RCK_C_sf"/>
</dbReference>
<evidence type="ECO:0000256" key="2">
    <source>
        <dbReference type="ARBA" id="ARBA00022448"/>
    </source>
</evidence>
<gene>
    <name evidence="9" type="ORF">AMS69_13040</name>
    <name evidence="10" type="ORF">GOC83_13260</name>
</gene>
<dbReference type="PRINTS" id="PR00335">
    <property type="entry name" value="KUPTAKETRKA"/>
</dbReference>
<dbReference type="OrthoDB" id="169192at2157"/>
<evidence type="ECO:0000313" key="10">
    <source>
        <dbReference type="EMBL" id="NLV07099.1"/>
    </source>
</evidence>
<dbReference type="Proteomes" id="UP000610611">
    <property type="component" value="Unassembled WGS sequence"/>
</dbReference>
<dbReference type="GO" id="GO:0015079">
    <property type="term" value="F:potassium ion transmembrane transporter activity"/>
    <property type="evidence" value="ECO:0007669"/>
    <property type="project" value="InterPro"/>
</dbReference>
<keyword evidence="6" id="KW-0406">Ion transport</keyword>
<proteinExistence type="predicted"/>
<dbReference type="EMBL" id="LIUF01000004">
    <property type="protein sequence ID" value="KOX92297.1"/>
    <property type="molecule type" value="Genomic_DNA"/>
</dbReference>
<evidence type="ECO:0000259" key="7">
    <source>
        <dbReference type="PROSITE" id="PS51201"/>
    </source>
</evidence>
<dbReference type="Gene3D" id="3.40.50.720">
    <property type="entry name" value="NAD(P)-binding Rossmann-like Domain"/>
    <property type="match status" value="1"/>
</dbReference>
<dbReference type="RefSeq" id="WP_053968505.1">
    <property type="nucleotide sequence ID" value="NZ_JAWJXX010000009.1"/>
</dbReference>
<evidence type="ECO:0000256" key="3">
    <source>
        <dbReference type="ARBA" id="ARBA00022538"/>
    </source>
</evidence>
<comment type="function">
    <text evidence="1">Part of a potassium transport system.</text>
</comment>
<dbReference type="SUPFAM" id="SSF51735">
    <property type="entry name" value="NAD(P)-binding Rossmann-fold domains"/>
    <property type="match status" value="1"/>
</dbReference>
<dbReference type="EMBL" id="WOWB01000001">
    <property type="protein sequence ID" value="NLV07099.1"/>
    <property type="molecule type" value="Genomic_DNA"/>
</dbReference>
<reference evidence="10" key="2">
    <citation type="submission" date="2019-12" db="EMBL/GenBank/DDBJ databases">
        <title>The whole-genome sequencing of Haloarcula japonica strain pws8.</title>
        <authorList>
            <person name="Verma D.K."/>
            <person name="Gopal K."/>
            <person name="Prasad E.S."/>
        </authorList>
    </citation>
    <scope>NUCLEOTIDE SEQUENCE</scope>
    <source>
        <strain evidence="10">Pws8</strain>
    </source>
</reference>
<keyword evidence="5" id="KW-0520">NAD</keyword>
<dbReference type="Pfam" id="PF02254">
    <property type="entry name" value="TrkA_N"/>
    <property type="match status" value="1"/>
</dbReference>
<protein>
    <submittedName>
        <fullName evidence="9">Potassium transporter Trk</fullName>
    </submittedName>
    <submittedName>
        <fullName evidence="10">TrkA family potassium uptake protein</fullName>
    </submittedName>
</protein>
<accession>A0A0M9AHQ8</accession>
<dbReference type="Pfam" id="PF02080">
    <property type="entry name" value="TrkA_C"/>
    <property type="match status" value="1"/>
</dbReference>
<evidence type="ECO:0000313" key="9">
    <source>
        <dbReference type="EMBL" id="KOX92297.1"/>
    </source>
</evidence>
<dbReference type="Gene3D" id="3.30.70.1450">
    <property type="entry name" value="Regulator of K+ conductance, C-terminal domain"/>
    <property type="match status" value="1"/>
</dbReference>
<feature type="domain" description="RCK N-terminal" evidence="7">
    <location>
        <begin position="4"/>
        <end position="119"/>
    </location>
</feature>
<evidence type="ECO:0000259" key="8">
    <source>
        <dbReference type="PROSITE" id="PS51202"/>
    </source>
</evidence>
<dbReference type="STRING" id="1705562.AMS69_13040"/>
<keyword evidence="2" id="KW-0813">Transport</keyword>
<reference evidence="9 11" key="1">
    <citation type="submission" date="2015-08" db="EMBL/GenBank/DDBJ databases">
        <title>Genomes of Isolates from Cabo Rojo, PR.</title>
        <authorList>
            <person name="Sanchez-Nieves R.L."/>
            <person name="Montalvo-Rodriguez R."/>
        </authorList>
    </citation>
    <scope>NUCLEOTIDE SEQUENCE [LARGE SCALE GENOMIC DNA]</scope>
    <source>
        <strain evidence="9 11">SL3</strain>
    </source>
</reference>
<sequence>MARTKRFVIAGGGRVGKQTAENLVEQGHEVLLIESDAERVEALSDAYIGPVIHGDATRPSILEQADLSEADAIAALTDEPGTNLAICMEAQQYAPSIRTIARAETETDQEYGEVVDATLLPEYLGGDYAADILTGEDIRTLVYPTADLDIIEVSVAPSAPVAGRRLDEIALPSGSLLISTGDRTELAGAETVLEPDERYILAVETDVVDEVLNLMRG</sequence>
<dbReference type="GO" id="GO:0005886">
    <property type="term" value="C:plasma membrane"/>
    <property type="evidence" value="ECO:0007669"/>
    <property type="project" value="InterPro"/>
</dbReference>
<dbReference type="AlphaFoldDB" id="A0A0M9AHQ8"/>
<keyword evidence="4" id="KW-0630">Potassium</keyword>
<comment type="caution">
    <text evidence="9">The sequence shown here is derived from an EMBL/GenBank/DDBJ whole genome shotgun (WGS) entry which is preliminary data.</text>
</comment>
<dbReference type="SUPFAM" id="SSF116726">
    <property type="entry name" value="TrkA C-terminal domain-like"/>
    <property type="match status" value="1"/>
</dbReference>
<evidence type="ECO:0000256" key="5">
    <source>
        <dbReference type="ARBA" id="ARBA00023027"/>
    </source>
</evidence>
<dbReference type="PANTHER" id="PTHR43833">
    <property type="entry name" value="POTASSIUM CHANNEL PROTEIN 2-RELATED-RELATED"/>
    <property type="match status" value="1"/>
</dbReference>
<evidence type="ECO:0000256" key="4">
    <source>
        <dbReference type="ARBA" id="ARBA00022958"/>
    </source>
</evidence>
<dbReference type="InterPro" id="IPR036291">
    <property type="entry name" value="NAD(P)-bd_dom_sf"/>
</dbReference>
<keyword evidence="3" id="KW-0633">Potassium transport</keyword>
<name>A0A0M9AHQ8_9EURY</name>
<feature type="domain" description="RCK C-terminal" evidence="8">
    <location>
        <begin position="136"/>
        <end position="217"/>
    </location>
</feature>